<evidence type="ECO:0000256" key="1">
    <source>
        <dbReference type="SAM" id="MobiDB-lite"/>
    </source>
</evidence>
<dbReference type="RefSeq" id="WP_344669453.1">
    <property type="nucleotide sequence ID" value="NZ_BAAAQN010000047.1"/>
</dbReference>
<feature type="compositionally biased region" description="Low complexity" evidence="1">
    <location>
        <begin position="189"/>
        <end position="201"/>
    </location>
</feature>
<dbReference type="EMBL" id="BAAAQN010000047">
    <property type="protein sequence ID" value="GAA2049536.1"/>
    <property type="molecule type" value="Genomic_DNA"/>
</dbReference>
<comment type="caution">
    <text evidence="2">The sequence shown here is derived from an EMBL/GenBank/DDBJ whole genome shotgun (WGS) entry which is preliminary data.</text>
</comment>
<keyword evidence="3" id="KW-1185">Reference proteome</keyword>
<dbReference type="Proteomes" id="UP001500751">
    <property type="component" value="Unassembled WGS sequence"/>
</dbReference>
<organism evidence="2 3">
    <name type="scientific">Catenulispora yoronensis</name>
    <dbReference type="NCBI Taxonomy" id="450799"/>
    <lineage>
        <taxon>Bacteria</taxon>
        <taxon>Bacillati</taxon>
        <taxon>Actinomycetota</taxon>
        <taxon>Actinomycetes</taxon>
        <taxon>Catenulisporales</taxon>
        <taxon>Catenulisporaceae</taxon>
        <taxon>Catenulispora</taxon>
    </lineage>
</organism>
<evidence type="ECO:0000313" key="2">
    <source>
        <dbReference type="EMBL" id="GAA2049536.1"/>
    </source>
</evidence>
<proteinExistence type="predicted"/>
<reference evidence="3" key="1">
    <citation type="journal article" date="2019" name="Int. J. Syst. Evol. Microbiol.">
        <title>The Global Catalogue of Microorganisms (GCM) 10K type strain sequencing project: providing services to taxonomists for standard genome sequencing and annotation.</title>
        <authorList>
            <consortium name="The Broad Institute Genomics Platform"/>
            <consortium name="The Broad Institute Genome Sequencing Center for Infectious Disease"/>
            <person name="Wu L."/>
            <person name="Ma J."/>
        </authorList>
    </citation>
    <scope>NUCLEOTIDE SEQUENCE [LARGE SCALE GENOMIC DNA]</scope>
    <source>
        <strain evidence="3">JCM 16014</strain>
    </source>
</reference>
<feature type="region of interest" description="Disordered" evidence="1">
    <location>
        <begin position="169"/>
        <end position="225"/>
    </location>
</feature>
<feature type="compositionally biased region" description="Low complexity" evidence="1">
    <location>
        <begin position="209"/>
        <end position="225"/>
    </location>
</feature>
<name>A0ABN2V3F3_9ACTN</name>
<protein>
    <submittedName>
        <fullName evidence="2">Uncharacterized protein</fullName>
    </submittedName>
</protein>
<evidence type="ECO:0000313" key="3">
    <source>
        <dbReference type="Proteomes" id="UP001500751"/>
    </source>
</evidence>
<accession>A0ABN2V3F3</accession>
<sequence length="225" mass="23899">MATREELIEKTRGWFTGRLPEDLFEGAPEVTVDREEITVIGRIAEPAYSDGASEAEKAAAVEGRIKEFRERTREARMSVARDAEHKFGRKVSWGVRCGDDGRLFTHLSVPVMTRLKQPQRALLDTLVDGGVARSRSDALAWCVRLVEKNAGEWIGELRDAMRRVEEVREAGPDRVAGNADEDGDRDGDGAAAGAGAAAEAGAGTGAAAGAGADDAATSSGGDDTD</sequence>
<gene>
    <name evidence="2" type="ORF">GCM10009839_64400</name>
</gene>